<dbReference type="SUPFAM" id="SSF53213">
    <property type="entry name" value="LigB-like"/>
    <property type="match status" value="1"/>
</dbReference>
<keyword evidence="5" id="KW-0560">Oxidoreductase</keyword>
<dbReference type="CDD" id="cd07363">
    <property type="entry name" value="45_DOPA_Dioxygenase"/>
    <property type="match status" value="1"/>
</dbReference>
<dbReference type="Proteomes" id="UP001370348">
    <property type="component" value="Chromosome"/>
</dbReference>
<evidence type="ECO:0000256" key="4">
    <source>
        <dbReference type="ARBA" id="ARBA00022833"/>
    </source>
</evidence>
<evidence type="ECO:0000256" key="5">
    <source>
        <dbReference type="ARBA" id="ARBA00023002"/>
    </source>
</evidence>
<evidence type="ECO:0000313" key="7">
    <source>
        <dbReference type="EMBL" id="WXB13208.1"/>
    </source>
</evidence>
<keyword evidence="3" id="KW-0479">Metal-binding</keyword>
<name>A0ABZ2LQL5_9BACT</name>
<organism evidence="7 8">
    <name type="scientific">Pendulispora albinea</name>
    <dbReference type="NCBI Taxonomy" id="2741071"/>
    <lineage>
        <taxon>Bacteria</taxon>
        <taxon>Pseudomonadati</taxon>
        <taxon>Myxococcota</taxon>
        <taxon>Myxococcia</taxon>
        <taxon>Myxococcales</taxon>
        <taxon>Sorangiineae</taxon>
        <taxon>Pendulisporaceae</taxon>
        <taxon>Pendulispora</taxon>
    </lineage>
</organism>
<keyword evidence="7" id="KW-0223">Dioxygenase</keyword>
<proteinExistence type="inferred from homology"/>
<dbReference type="Gene3D" id="3.40.830.10">
    <property type="entry name" value="LigB-like"/>
    <property type="match status" value="1"/>
</dbReference>
<dbReference type="EMBL" id="CP089984">
    <property type="protein sequence ID" value="WXB13208.1"/>
    <property type="molecule type" value="Genomic_DNA"/>
</dbReference>
<gene>
    <name evidence="7" type="ORF">LZC94_35860</name>
</gene>
<feature type="domain" description="Extradiol ring-cleavage dioxygenase class III enzyme subunit B" evidence="6">
    <location>
        <begin position="47"/>
        <end position="256"/>
    </location>
</feature>
<reference evidence="7 8" key="1">
    <citation type="submission" date="2021-12" db="EMBL/GenBank/DDBJ databases">
        <title>Discovery of the Pendulisporaceae a myxobacterial family with distinct sporulation behavior and unique specialized metabolism.</title>
        <authorList>
            <person name="Garcia R."/>
            <person name="Popoff A."/>
            <person name="Bader C.D."/>
            <person name="Loehr J."/>
            <person name="Walesch S."/>
            <person name="Walt C."/>
            <person name="Boldt J."/>
            <person name="Bunk B."/>
            <person name="Haeckl F.J.F.P.J."/>
            <person name="Gunesch A.P."/>
            <person name="Birkelbach J."/>
            <person name="Nuebel U."/>
            <person name="Pietschmann T."/>
            <person name="Bach T."/>
            <person name="Mueller R."/>
        </authorList>
    </citation>
    <scope>NUCLEOTIDE SEQUENCE [LARGE SCALE GENOMIC DNA]</scope>
    <source>
        <strain evidence="7 8">MSr11954</strain>
    </source>
</reference>
<evidence type="ECO:0000256" key="3">
    <source>
        <dbReference type="ARBA" id="ARBA00022723"/>
    </source>
</evidence>
<dbReference type="RefSeq" id="WP_394822828.1">
    <property type="nucleotide sequence ID" value="NZ_CP089984.1"/>
</dbReference>
<dbReference type="PANTHER" id="PTHR30096">
    <property type="entry name" value="4,5-DOPA DIOXYGENASE EXTRADIOL-LIKE PROTEIN"/>
    <property type="match status" value="1"/>
</dbReference>
<dbReference type="InterPro" id="IPR004183">
    <property type="entry name" value="Xdiol_dOase_suB"/>
</dbReference>
<keyword evidence="4" id="KW-0862">Zinc</keyword>
<evidence type="ECO:0000313" key="8">
    <source>
        <dbReference type="Proteomes" id="UP001370348"/>
    </source>
</evidence>
<dbReference type="PANTHER" id="PTHR30096:SF0">
    <property type="entry name" value="4,5-DOPA DIOXYGENASE EXTRADIOL-LIKE PROTEIN"/>
    <property type="match status" value="1"/>
</dbReference>
<dbReference type="GO" id="GO:0051213">
    <property type="term" value="F:dioxygenase activity"/>
    <property type="evidence" value="ECO:0007669"/>
    <property type="project" value="UniProtKB-KW"/>
</dbReference>
<evidence type="ECO:0000259" key="6">
    <source>
        <dbReference type="Pfam" id="PF02900"/>
    </source>
</evidence>
<dbReference type="InterPro" id="IPR014436">
    <property type="entry name" value="Extradiol_dOase_DODA"/>
</dbReference>
<dbReference type="PIRSF" id="PIRSF006157">
    <property type="entry name" value="Doxgns_DODA"/>
    <property type="match status" value="1"/>
</dbReference>
<comment type="cofactor">
    <cofactor evidence="1">
        <name>Zn(2+)</name>
        <dbReference type="ChEBI" id="CHEBI:29105"/>
    </cofactor>
</comment>
<accession>A0ABZ2LQL5</accession>
<sequence>MQDPGNGNTDAVASSGSSARRMPVGFVGHGSPMIALDVARGAELTAWSKALPRRPRAVLVISAHWEDAPLTLSSISPGTSLVYDFSGFPDALYAARHDAPAAPELAQRVMELAAPWRPRTSARGLDHGAWTVLTHFDPQASWPTLQVSMPYTARAEELVALGRALEPLRDEDVWILGSGNITHNLRRLDRSGTGELATWAADFDAWVEHALSSGAVDALCAPERAPGWAIAHPTPEHYRPLLVALGAAGGDVATVRFPVVGFDLGSLSRRSVEFG</sequence>
<protein>
    <submittedName>
        <fullName evidence="7">Dioxygenase</fullName>
    </submittedName>
</protein>
<keyword evidence="8" id="KW-1185">Reference proteome</keyword>
<evidence type="ECO:0000256" key="1">
    <source>
        <dbReference type="ARBA" id="ARBA00001947"/>
    </source>
</evidence>
<evidence type="ECO:0000256" key="2">
    <source>
        <dbReference type="ARBA" id="ARBA00007581"/>
    </source>
</evidence>
<comment type="similarity">
    <text evidence="2">Belongs to the DODA-type extradiol aromatic ring-opening dioxygenase family.</text>
</comment>
<dbReference type="Pfam" id="PF02900">
    <property type="entry name" value="LigB"/>
    <property type="match status" value="1"/>
</dbReference>